<dbReference type="InterPro" id="IPR036390">
    <property type="entry name" value="WH_DNA-bd_sf"/>
</dbReference>
<evidence type="ECO:0000256" key="1">
    <source>
        <dbReference type="ARBA" id="ARBA00023015"/>
    </source>
</evidence>
<dbReference type="GO" id="GO:0003677">
    <property type="term" value="F:DNA binding"/>
    <property type="evidence" value="ECO:0007669"/>
    <property type="project" value="UniProtKB-KW"/>
</dbReference>
<sequence length="153" mass="16876">MTTNIQLEEALQQFLMRCMSSAEAQGIDRLVELELSISQAKTVFVLAQAVGPLPIHQIAEQIRLSVAATGRNIDQLVKMGLVERKEDENDRRVKLVTITKAGHDVADQHLEARRTALRAMVSRLSSAEADQLHDALQPILAGEALRPTSQENS</sequence>
<evidence type="ECO:0000259" key="4">
    <source>
        <dbReference type="PROSITE" id="PS50995"/>
    </source>
</evidence>
<gene>
    <name evidence="5" type="ORF">J2X11_000802</name>
</gene>
<keyword evidence="3" id="KW-0804">Transcription</keyword>
<evidence type="ECO:0000256" key="3">
    <source>
        <dbReference type="ARBA" id="ARBA00023163"/>
    </source>
</evidence>
<dbReference type="InterPro" id="IPR039422">
    <property type="entry name" value="MarR/SlyA-like"/>
</dbReference>
<dbReference type="Proteomes" id="UP001257739">
    <property type="component" value="Unassembled WGS sequence"/>
</dbReference>
<keyword evidence="6" id="KW-1185">Reference proteome</keyword>
<dbReference type="SMART" id="SM00347">
    <property type="entry name" value="HTH_MARR"/>
    <property type="match status" value="1"/>
</dbReference>
<accession>A0ABU1ULB6</accession>
<dbReference type="InterPro" id="IPR023187">
    <property type="entry name" value="Tscrpt_reg_MarR-type_CS"/>
</dbReference>
<dbReference type="PROSITE" id="PS50995">
    <property type="entry name" value="HTH_MARR_2"/>
    <property type="match status" value="1"/>
</dbReference>
<organism evidence="5 6">
    <name type="scientific">Aeromicrobium panaciterrae</name>
    <dbReference type="NCBI Taxonomy" id="363861"/>
    <lineage>
        <taxon>Bacteria</taxon>
        <taxon>Bacillati</taxon>
        <taxon>Actinomycetota</taxon>
        <taxon>Actinomycetes</taxon>
        <taxon>Propionibacteriales</taxon>
        <taxon>Nocardioidaceae</taxon>
        <taxon>Aeromicrobium</taxon>
    </lineage>
</organism>
<dbReference type="RefSeq" id="WP_309967030.1">
    <property type="nucleotide sequence ID" value="NZ_JAVDWH010000001.1"/>
</dbReference>
<proteinExistence type="predicted"/>
<keyword evidence="2 5" id="KW-0238">DNA-binding</keyword>
<dbReference type="PANTHER" id="PTHR33164">
    <property type="entry name" value="TRANSCRIPTIONAL REGULATOR, MARR FAMILY"/>
    <property type="match status" value="1"/>
</dbReference>
<dbReference type="PRINTS" id="PR00598">
    <property type="entry name" value="HTHMARR"/>
</dbReference>
<comment type="caution">
    <text evidence="5">The sequence shown here is derived from an EMBL/GenBank/DDBJ whole genome shotgun (WGS) entry which is preliminary data.</text>
</comment>
<dbReference type="PROSITE" id="PS01117">
    <property type="entry name" value="HTH_MARR_1"/>
    <property type="match status" value="1"/>
</dbReference>
<name>A0ABU1ULB6_9ACTN</name>
<dbReference type="InterPro" id="IPR036388">
    <property type="entry name" value="WH-like_DNA-bd_sf"/>
</dbReference>
<keyword evidence="1" id="KW-0805">Transcription regulation</keyword>
<dbReference type="SUPFAM" id="SSF46785">
    <property type="entry name" value="Winged helix' DNA-binding domain"/>
    <property type="match status" value="1"/>
</dbReference>
<protein>
    <submittedName>
        <fullName evidence="5">DNA-binding MarR family transcriptional regulator</fullName>
    </submittedName>
</protein>
<evidence type="ECO:0000313" key="6">
    <source>
        <dbReference type="Proteomes" id="UP001257739"/>
    </source>
</evidence>
<evidence type="ECO:0000256" key="2">
    <source>
        <dbReference type="ARBA" id="ARBA00023125"/>
    </source>
</evidence>
<dbReference type="InterPro" id="IPR000835">
    <property type="entry name" value="HTH_MarR-typ"/>
</dbReference>
<dbReference type="Pfam" id="PF01047">
    <property type="entry name" value="MarR"/>
    <property type="match status" value="1"/>
</dbReference>
<dbReference type="Gene3D" id="1.10.10.10">
    <property type="entry name" value="Winged helix-like DNA-binding domain superfamily/Winged helix DNA-binding domain"/>
    <property type="match status" value="1"/>
</dbReference>
<dbReference type="PANTHER" id="PTHR33164:SF99">
    <property type="entry name" value="MARR FAMILY REGULATORY PROTEIN"/>
    <property type="match status" value="1"/>
</dbReference>
<reference evidence="5 6" key="1">
    <citation type="submission" date="2023-07" db="EMBL/GenBank/DDBJ databases">
        <title>Sorghum-associated microbial communities from plants grown in Nebraska, USA.</title>
        <authorList>
            <person name="Schachtman D."/>
        </authorList>
    </citation>
    <scope>NUCLEOTIDE SEQUENCE [LARGE SCALE GENOMIC DNA]</scope>
    <source>
        <strain evidence="5 6">BE248</strain>
    </source>
</reference>
<evidence type="ECO:0000313" key="5">
    <source>
        <dbReference type="EMBL" id="MDR7085963.1"/>
    </source>
</evidence>
<feature type="domain" description="HTH marR-type" evidence="4">
    <location>
        <begin position="4"/>
        <end position="141"/>
    </location>
</feature>
<dbReference type="EMBL" id="JAVDWH010000001">
    <property type="protein sequence ID" value="MDR7085963.1"/>
    <property type="molecule type" value="Genomic_DNA"/>
</dbReference>